<evidence type="ECO:0000313" key="3">
    <source>
        <dbReference type="Proteomes" id="UP000317648"/>
    </source>
</evidence>
<dbReference type="OrthoDB" id="583635at2"/>
<sequence>MHLSGWLLMAVGVFSMCGAYFDWDWFMDSRTARFFSGMLGRTGARVVYLLLGLLVIAIGAAVALGYVKDSFE</sequence>
<keyword evidence="3" id="KW-1185">Reference proteome</keyword>
<feature type="transmembrane region" description="Helical" evidence="1">
    <location>
        <begin position="6"/>
        <end position="26"/>
    </location>
</feature>
<name>A0A518DTY9_9BACT</name>
<dbReference type="EMBL" id="CP036433">
    <property type="protein sequence ID" value="QDU95303.1"/>
    <property type="molecule type" value="Genomic_DNA"/>
</dbReference>
<keyword evidence="1" id="KW-1133">Transmembrane helix</keyword>
<dbReference type="InterPro" id="IPR029087">
    <property type="entry name" value="Imm17"/>
</dbReference>
<proteinExistence type="predicted"/>
<keyword evidence="1" id="KW-0812">Transmembrane</keyword>
<feature type="transmembrane region" description="Helical" evidence="1">
    <location>
        <begin position="46"/>
        <end position="67"/>
    </location>
</feature>
<protein>
    <recommendedName>
        <fullName evidence="4">Immunity protein 17</fullName>
    </recommendedName>
</protein>
<dbReference type="AlphaFoldDB" id="A0A518DTY9"/>
<dbReference type="Proteomes" id="UP000317648">
    <property type="component" value="Chromosome"/>
</dbReference>
<evidence type="ECO:0000256" key="1">
    <source>
        <dbReference type="SAM" id="Phobius"/>
    </source>
</evidence>
<evidence type="ECO:0000313" key="2">
    <source>
        <dbReference type="EMBL" id="QDU95303.1"/>
    </source>
</evidence>
<organism evidence="2 3">
    <name type="scientific">Lignipirellula cremea</name>
    <dbReference type="NCBI Taxonomy" id="2528010"/>
    <lineage>
        <taxon>Bacteria</taxon>
        <taxon>Pseudomonadati</taxon>
        <taxon>Planctomycetota</taxon>
        <taxon>Planctomycetia</taxon>
        <taxon>Pirellulales</taxon>
        <taxon>Pirellulaceae</taxon>
        <taxon>Lignipirellula</taxon>
    </lineage>
</organism>
<dbReference type="KEGG" id="lcre:Pla8534_31180"/>
<evidence type="ECO:0008006" key="4">
    <source>
        <dbReference type="Google" id="ProtNLM"/>
    </source>
</evidence>
<keyword evidence="1" id="KW-0472">Membrane</keyword>
<accession>A0A518DTY9</accession>
<dbReference type="Pfam" id="PF15562">
    <property type="entry name" value="Imm17"/>
    <property type="match status" value="1"/>
</dbReference>
<gene>
    <name evidence="2" type="ORF">Pla8534_31180</name>
</gene>
<reference evidence="2 3" key="1">
    <citation type="submission" date="2019-02" db="EMBL/GenBank/DDBJ databases">
        <title>Deep-cultivation of Planctomycetes and their phenomic and genomic characterization uncovers novel biology.</title>
        <authorList>
            <person name="Wiegand S."/>
            <person name="Jogler M."/>
            <person name="Boedeker C."/>
            <person name="Pinto D."/>
            <person name="Vollmers J."/>
            <person name="Rivas-Marin E."/>
            <person name="Kohn T."/>
            <person name="Peeters S.H."/>
            <person name="Heuer A."/>
            <person name="Rast P."/>
            <person name="Oberbeckmann S."/>
            <person name="Bunk B."/>
            <person name="Jeske O."/>
            <person name="Meyerdierks A."/>
            <person name="Storesund J.E."/>
            <person name="Kallscheuer N."/>
            <person name="Luecker S."/>
            <person name="Lage O.M."/>
            <person name="Pohl T."/>
            <person name="Merkel B.J."/>
            <person name="Hornburger P."/>
            <person name="Mueller R.-W."/>
            <person name="Bruemmer F."/>
            <person name="Labrenz M."/>
            <person name="Spormann A.M."/>
            <person name="Op den Camp H."/>
            <person name="Overmann J."/>
            <person name="Amann R."/>
            <person name="Jetten M.S.M."/>
            <person name="Mascher T."/>
            <person name="Medema M.H."/>
            <person name="Devos D.P."/>
            <person name="Kaster A.-K."/>
            <person name="Ovreas L."/>
            <person name="Rohde M."/>
            <person name="Galperin M.Y."/>
            <person name="Jogler C."/>
        </authorList>
    </citation>
    <scope>NUCLEOTIDE SEQUENCE [LARGE SCALE GENOMIC DNA]</scope>
    <source>
        <strain evidence="2 3">Pla85_3_4</strain>
    </source>
</reference>